<dbReference type="Proteomes" id="UP000034076">
    <property type="component" value="Unassembled WGS sequence"/>
</dbReference>
<organism evidence="9 10">
    <name type="scientific">Christensenella hongkongensis</name>
    <dbReference type="NCBI Taxonomy" id="270498"/>
    <lineage>
        <taxon>Bacteria</taxon>
        <taxon>Bacillati</taxon>
        <taxon>Bacillota</taxon>
        <taxon>Clostridia</taxon>
        <taxon>Christensenellales</taxon>
        <taxon>Christensenellaceae</taxon>
        <taxon>Christensenella</taxon>
    </lineage>
</organism>
<dbReference type="CDD" id="cd20309">
    <property type="entry name" value="cupin_EcSI"/>
    <property type="match status" value="1"/>
</dbReference>
<accession>A0A0M2NKU8</accession>
<dbReference type="STRING" id="270498.CHK_1637"/>
<evidence type="ECO:0000256" key="5">
    <source>
        <dbReference type="ARBA" id="ARBA00023277"/>
    </source>
</evidence>
<dbReference type="GO" id="GO:0016787">
    <property type="term" value="F:hydrolase activity"/>
    <property type="evidence" value="ECO:0007669"/>
    <property type="project" value="UniProtKB-KW"/>
</dbReference>
<keyword evidence="3" id="KW-0464">Manganese</keyword>
<dbReference type="EC" id="5.3.1.15" evidence="8"/>
<keyword evidence="4" id="KW-0413">Isomerase</keyword>
<evidence type="ECO:0000256" key="2">
    <source>
        <dbReference type="ARBA" id="ARBA00022723"/>
    </source>
</evidence>
<dbReference type="SUPFAM" id="SSF51182">
    <property type="entry name" value="RmlC-like cupins"/>
    <property type="match status" value="1"/>
</dbReference>
<keyword evidence="9" id="KW-0378">Hydrolase</keyword>
<comment type="cofactor">
    <cofactor evidence="1">
        <name>Mn(2+)</name>
        <dbReference type="ChEBI" id="CHEBI:29035"/>
    </cofactor>
</comment>
<comment type="caution">
    <text evidence="9">The sequence shown here is derived from an EMBL/GenBank/DDBJ whole genome shotgun (WGS) entry which is preliminary data.</text>
</comment>
<evidence type="ECO:0000256" key="8">
    <source>
        <dbReference type="ARBA" id="ARBA00044972"/>
    </source>
</evidence>
<comment type="similarity">
    <text evidence="7">Belongs to the D-lyxose ketol-isomerase family.</text>
</comment>
<keyword evidence="5" id="KW-0119">Carbohydrate metabolism</keyword>
<keyword evidence="2" id="KW-0479">Metal-binding</keyword>
<protein>
    <recommendedName>
        <fullName evidence="8">D-lyxose ketol-isomerase</fullName>
        <ecNumber evidence="8">5.3.1.15</ecNumber>
    </recommendedName>
</protein>
<dbReference type="InterPro" id="IPR014710">
    <property type="entry name" value="RmlC-like_jellyroll"/>
</dbReference>
<evidence type="ECO:0000256" key="4">
    <source>
        <dbReference type="ARBA" id="ARBA00023235"/>
    </source>
</evidence>
<name>A0A0M2NKU8_9FIRM</name>
<dbReference type="EMBL" id="LAYJ01000093">
    <property type="protein sequence ID" value="KKI50875.1"/>
    <property type="molecule type" value="Genomic_DNA"/>
</dbReference>
<dbReference type="InterPro" id="IPR047581">
    <property type="entry name" value="EcSI_cupin"/>
</dbReference>
<dbReference type="Gene3D" id="2.60.120.10">
    <property type="entry name" value="Jelly Rolls"/>
    <property type="match status" value="1"/>
</dbReference>
<dbReference type="AlphaFoldDB" id="A0A0M2NKU8"/>
<reference evidence="9 10" key="1">
    <citation type="submission" date="2015-04" db="EMBL/GenBank/DDBJ databases">
        <title>Draft genome sequence of bacteremic isolate Catabacter hongkongensis type strain HKU16T.</title>
        <authorList>
            <person name="Lau S.K."/>
            <person name="Teng J.L."/>
            <person name="Huang Y."/>
            <person name="Curreem S.O."/>
            <person name="Tsui S.K."/>
            <person name="Woo P.C."/>
        </authorList>
    </citation>
    <scope>NUCLEOTIDE SEQUENCE [LARGE SCALE GENOMIC DNA]</scope>
    <source>
        <strain evidence="9 10">HKU16</strain>
    </source>
</reference>
<dbReference type="GO" id="GO:0046872">
    <property type="term" value="F:metal ion binding"/>
    <property type="evidence" value="ECO:0007669"/>
    <property type="project" value="UniProtKB-KW"/>
</dbReference>
<dbReference type="Pfam" id="PF07385">
    <property type="entry name" value="Lyx_isomer"/>
    <property type="match status" value="1"/>
</dbReference>
<gene>
    <name evidence="9" type="ORF">CHK_1637</name>
</gene>
<sequence>MKRSEINQIMRDAVEFIKEQNFALPPFVTWTYDEWKTKNSEYDEIKDCMLGWDITDFGKGDFKKDGLLMITLRNGSFDNPKYNKTYAEKLLISEEGQVTPYHFHWKKQEDIINRGGGLLVLRCYNSNEAGEKLDTPVTIFKDGRAYEVEAGSRIEIGRGESISLPTGQYHTFWAEGGKCLIGEVSRTNDDNVDNRFYEKTGRFPTIEEDEPILYPLFSEYPNMPKK</sequence>
<evidence type="ECO:0000256" key="6">
    <source>
        <dbReference type="ARBA" id="ARBA00044907"/>
    </source>
</evidence>
<keyword evidence="10" id="KW-1185">Reference proteome</keyword>
<evidence type="ECO:0000313" key="10">
    <source>
        <dbReference type="Proteomes" id="UP000034076"/>
    </source>
</evidence>
<evidence type="ECO:0000256" key="1">
    <source>
        <dbReference type="ARBA" id="ARBA00001936"/>
    </source>
</evidence>
<dbReference type="OrthoDB" id="27002at2"/>
<dbReference type="InterPro" id="IPR010864">
    <property type="entry name" value="D-lyxose_isomer"/>
</dbReference>
<proteinExistence type="inferred from homology"/>
<evidence type="ECO:0000256" key="7">
    <source>
        <dbReference type="ARBA" id="ARBA00044951"/>
    </source>
</evidence>
<evidence type="ECO:0000313" key="9">
    <source>
        <dbReference type="EMBL" id="KKI50875.1"/>
    </source>
</evidence>
<evidence type="ECO:0000256" key="3">
    <source>
        <dbReference type="ARBA" id="ARBA00023211"/>
    </source>
</evidence>
<dbReference type="GO" id="GO:0047828">
    <property type="term" value="F:D-lyxose ketol-isomerase activity"/>
    <property type="evidence" value="ECO:0007669"/>
    <property type="project" value="UniProtKB-EC"/>
</dbReference>
<comment type="catalytic activity">
    <reaction evidence="6">
        <text>D-lyxose = D-xylulose</text>
        <dbReference type="Rhea" id="RHEA:14201"/>
        <dbReference type="ChEBI" id="CHEBI:16789"/>
        <dbReference type="ChEBI" id="CHEBI:17140"/>
        <dbReference type="EC" id="5.3.1.15"/>
    </reaction>
</comment>
<dbReference type="RefSeq" id="WP_046443511.1">
    <property type="nucleotide sequence ID" value="NZ_JAXDTA010000143.1"/>
</dbReference>
<dbReference type="InterPro" id="IPR011051">
    <property type="entry name" value="RmlC_Cupin_sf"/>
</dbReference>